<dbReference type="Proteomes" id="UP001595445">
    <property type="component" value="Unassembled WGS sequence"/>
</dbReference>
<sequence>MTTLALRLLARRPRPLAALAAALEAHRSRKALARLDPHLLRDIGLTHDEARTEAARPLWDPPAHWTL</sequence>
<feature type="domain" description="YjiS-like" evidence="1">
    <location>
        <begin position="17"/>
        <end position="51"/>
    </location>
</feature>
<proteinExistence type="predicted"/>
<evidence type="ECO:0000313" key="2">
    <source>
        <dbReference type="EMBL" id="MFC3086380.1"/>
    </source>
</evidence>
<keyword evidence="3" id="KW-1185">Reference proteome</keyword>
<gene>
    <name evidence="2" type="ORF">ACFOD6_10025</name>
</gene>
<name>A0ABV7DVH5_9RHOB</name>
<dbReference type="Pfam" id="PF06568">
    <property type="entry name" value="YjiS-like"/>
    <property type="match status" value="1"/>
</dbReference>
<protein>
    <submittedName>
        <fullName evidence="2">DUF1127 domain-containing protein</fullName>
    </submittedName>
</protein>
<dbReference type="RefSeq" id="WP_197646362.1">
    <property type="nucleotide sequence ID" value="NZ_JAEACP010000018.1"/>
</dbReference>
<dbReference type="InterPro" id="IPR009506">
    <property type="entry name" value="YjiS-like"/>
</dbReference>
<organism evidence="2 3">
    <name type="scientific">Tabrizicola soli</name>
    <dbReference type="NCBI Taxonomy" id="2185115"/>
    <lineage>
        <taxon>Bacteria</taxon>
        <taxon>Pseudomonadati</taxon>
        <taxon>Pseudomonadota</taxon>
        <taxon>Alphaproteobacteria</taxon>
        <taxon>Rhodobacterales</taxon>
        <taxon>Paracoccaceae</taxon>
        <taxon>Tabrizicola</taxon>
    </lineage>
</organism>
<accession>A0ABV7DVH5</accession>
<dbReference type="EMBL" id="JBHRSM010000017">
    <property type="protein sequence ID" value="MFC3086380.1"/>
    <property type="molecule type" value="Genomic_DNA"/>
</dbReference>
<comment type="caution">
    <text evidence="2">The sequence shown here is derived from an EMBL/GenBank/DDBJ whole genome shotgun (WGS) entry which is preliminary data.</text>
</comment>
<evidence type="ECO:0000313" key="3">
    <source>
        <dbReference type="Proteomes" id="UP001595445"/>
    </source>
</evidence>
<evidence type="ECO:0000259" key="1">
    <source>
        <dbReference type="Pfam" id="PF06568"/>
    </source>
</evidence>
<reference evidence="3" key="1">
    <citation type="journal article" date="2019" name="Int. J. Syst. Evol. Microbiol.">
        <title>The Global Catalogue of Microorganisms (GCM) 10K type strain sequencing project: providing services to taxonomists for standard genome sequencing and annotation.</title>
        <authorList>
            <consortium name="The Broad Institute Genomics Platform"/>
            <consortium name="The Broad Institute Genome Sequencing Center for Infectious Disease"/>
            <person name="Wu L."/>
            <person name="Ma J."/>
        </authorList>
    </citation>
    <scope>NUCLEOTIDE SEQUENCE [LARGE SCALE GENOMIC DNA]</scope>
    <source>
        <strain evidence="3">KCTC 62102</strain>
    </source>
</reference>